<dbReference type="InterPro" id="IPR011333">
    <property type="entry name" value="SKP1/BTB/POZ_sf"/>
</dbReference>
<sequence>MSVKFLERFSNDFSQLLESEYDYNVVIEVGKQHNKQLFKSHKLILYQRSSFFRQKLGGAPKKINVFEIWLPNITVTKWRNWRKVAKPAKGCETGERWQTIKR</sequence>
<name>A0A397VPB9_9GLOM</name>
<feature type="domain" description="BTB" evidence="1">
    <location>
        <begin position="23"/>
        <end position="56"/>
    </location>
</feature>
<evidence type="ECO:0000313" key="3">
    <source>
        <dbReference type="Proteomes" id="UP000266673"/>
    </source>
</evidence>
<organism evidence="2 3">
    <name type="scientific">Gigaspora rosea</name>
    <dbReference type="NCBI Taxonomy" id="44941"/>
    <lineage>
        <taxon>Eukaryota</taxon>
        <taxon>Fungi</taxon>
        <taxon>Fungi incertae sedis</taxon>
        <taxon>Mucoromycota</taxon>
        <taxon>Glomeromycotina</taxon>
        <taxon>Glomeromycetes</taxon>
        <taxon>Diversisporales</taxon>
        <taxon>Gigasporaceae</taxon>
        <taxon>Gigaspora</taxon>
    </lineage>
</organism>
<dbReference type="EMBL" id="QKWP01000291">
    <property type="protein sequence ID" value="RIB22829.1"/>
    <property type="molecule type" value="Genomic_DNA"/>
</dbReference>
<dbReference type="SUPFAM" id="SSF54695">
    <property type="entry name" value="POZ domain"/>
    <property type="match status" value="1"/>
</dbReference>
<dbReference type="Proteomes" id="UP000266673">
    <property type="component" value="Unassembled WGS sequence"/>
</dbReference>
<comment type="caution">
    <text evidence="2">The sequence shown here is derived from an EMBL/GenBank/DDBJ whole genome shotgun (WGS) entry which is preliminary data.</text>
</comment>
<dbReference type="Pfam" id="PF00651">
    <property type="entry name" value="BTB"/>
    <property type="match status" value="1"/>
</dbReference>
<dbReference type="PROSITE" id="PS50097">
    <property type="entry name" value="BTB"/>
    <property type="match status" value="1"/>
</dbReference>
<dbReference type="AlphaFoldDB" id="A0A397VPB9"/>
<dbReference type="InterPro" id="IPR000210">
    <property type="entry name" value="BTB/POZ_dom"/>
</dbReference>
<dbReference type="OrthoDB" id="6359816at2759"/>
<evidence type="ECO:0000313" key="2">
    <source>
        <dbReference type="EMBL" id="RIB22829.1"/>
    </source>
</evidence>
<accession>A0A397VPB9</accession>
<gene>
    <name evidence="2" type="ORF">C2G38_2172971</name>
</gene>
<dbReference type="Gene3D" id="3.30.710.10">
    <property type="entry name" value="Potassium Channel Kv1.1, Chain A"/>
    <property type="match status" value="1"/>
</dbReference>
<evidence type="ECO:0000259" key="1">
    <source>
        <dbReference type="PROSITE" id="PS50097"/>
    </source>
</evidence>
<dbReference type="CDD" id="cd18186">
    <property type="entry name" value="BTB_POZ_ZBTB_KLHL-like"/>
    <property type="match status" value="1"/>
</dbReference>
<reference evidence="2 3" key="1">
    <citation type="submission" date="2018-06" db="EMBL/GenBank/DDBJ databases">
        <title>Comparative genomics reveals the genomic features of Rhizophagus irregularis, R. cerebriforme, R. diaphanum and Gigaspora rosea, and their symbiotic lifestyle signature.</title>
        <authorList>
            <person name="Morin E."/>
            <person name="San Clemente H."/>
            <person name="Chen E.C.H."/>
            <person name="De La Providencia I."/>
            <person name="Hainaut M."/>
            <person name="Kuo A."/>
            <person name="Kohler A."/>
            <person name="Murat C."/>
            <person name="Tang N."/>
            <person name="Roy S."/>
            <person name="Loubradou J."/>
            <person name="Henrissat B."/>
            <person name="Grigoriev I.V."/>
            <person name="Corradi N."/>
            <person name="Roux C."/>
            <person name="Martin F.M."/>
        </authorList>
    </citation>
    <scope>NUCLEOTIDE SEQUENCE [LARGE SCALE GENOMIC DNA]</scope>
    <source>
        <strain evidence="2 3">DAOM 194757</strain>
    </source>
</reference>
<protein>
    <recommendedName>
        <fullName evidence="1">BTB domain-containing protein</fullName>
    </recommendedName>
</protein>
<keyword evidence="3" id="KW-1185">Reference proteome</keyword>
<proteinExistence type="predicted"/>